<organism evidence="2 3">
    <name type="scientific">Pseudomonas linyingensis</name>
    <dbReference type="NCBI Taxonomy" id="915471"/>
    <lineage>
        <taxon>Bacteria</taxon>
        <taxon>Pseudomonadati</taxon>
        <taxon>Pseudomonadota</taxon>
        <taxon>Gammaproteobacteria</taxon>
        <taxon>Pseudomonadales</taxon>
        <taxon>Pseudomonadaceae</taxon>
        <taxon>Pseudomonas</taxon>
    </lineage>
</organism>
<sequence>MKTRSLSSLALLLAALANTAIAGNAIEGTYAMTMEAMGVQVRSATVELTPQYIREGDNTTAISTWEHSGDYVTARDKHGAALLHARIEDGGDRLIQQIEGIGTATFTRID</sequence>
<name>A0A1H6XL70_9PSED</name>
<reference evidence="3" key="1">
    <citation type="submission" date="2016-10" db="EMBL/GenBank/DDBJ databases">
        <authorList>
            <person name="Varghese N."/>
            <person name="Submissions S."/>
        </authorList>
    </citation>
    <scope>NUCLEOTIDE SEQUENCE [LARGE SCALE GENOMIC DNA]</scope>
    <source>
        <strain evidence="3">LMG 25967</strain>
    </source>
</reference>
<gene>
    <name evidence="2" type="ORF">SAMN05216201_106109</name>
</gene>
<protein>
    <submittedName>
        <fullName evidence="2">Uncharacterized protein</fullName>
    </submittedName>
</protein>
<accession>A0A1H6XL70</accession>
<dbReference type="AlphaFoldDB" id="A0A1H6XL70"/>
<keyword evidence="3" id="KW-1185">Reference proteome</keyword>
<dbReference type="Proteomes" id="UP000242930">
    <property type="component" value="Unassembled WGS sequence"/>
</dbReference>
<proteinExistence type="predicted"/>
<evidence type="ECO:0000313" key="3">
    <source>
        <dbReference type="Proteomes" id="UP000242930"/>
    </source>
</evidence>
<feature type="chain" id="PRO_5017434709" evidence="1">
    <location>
        <begin position="23"/>
        <end position="110"/>
    </location>
</feature>
<evidence type="ECO:0000313" key="2">
    <source>
        <dbReference type="EMBL" id="SEJ25642.1"/>
    </source>
</evidence>
<dbReference type="OrthoDB" id="6884812at2"/>
<feature type="signal peptide" evidence="1">
    <location>
        <begin position="1"/>
        <end position="22"/>
    </location>
</feature>
<evidence type="ECO:0000256" key="1">
    <source>
        <dbReference type="SAM" id="SignalP"/>
    </source>
</evidence>
<dbReference type="RefSeq" id="WP_090310174.1">
    <property type="nucleotide sequence ID" value="NZ_FNZE01000006.1"/>
</dbReference>
<dbReference type="EMBL" id="FNZE01000006">
    <property type="protein sequence ID" value="SEJ25642.1"/>
    <property type="molecule type" value="Genomic_DNA"/>
</dbReference>
<keyword evidence="1" id="KW-0732">Signal</keyword>